<evidence type="ECO:0000259" key="1">
    <source>
        <dbReference type="PROSITE" id="PS51819"/>
    </source>
</evidence>
<dbReference type="Proteomes" id="UP000198897">
    <property type="component" value="Unassembled WGS sequence"/>
</dbReference>
<dbReference type="InterPro" id="IPR029068">
    <property type="entry name" value="Glyas_Bleomycin-R_OHBP_Dase"/>
</dbReference>
<accession>A0A1I2JRI4</accession>
<evidence type="ECO:0000313" key="2">
    <source>
        <dbReference type="EMBL" id="SFF57382.1"/>
    </source>
</evidence>
<dbReference type="AlphaFoldDB" id="A0A1I2JRI4"/>
<dbReference type="InterPro" id="IPR004360">
    <property type="entry name" value="Glyas_Fos-R_dOase_dom"/>
</dbReference>
<dbReference type="Pfam" id="PF00903">
    <property type="entry name" value="Glyoxalase"/>
    <property type="match status" value="1"/>
</dbReference>
<organism evidence="2 3">
    <name type="scientific">Halobacillus alkaliphilus</name>
    <dbReference type="NCBI Taxonomy" id="396056"/>
    <lineage>
        <taxon>Bacteria</taxon>
        <taxon>Bacillati</taxon>
        <taxon>Bacillota</taxon>
        <taxon>Bacilli</taxon>
        <taxon>Bacillales</taxon>
        <taxon>Bacillaceae</taxon>
        <taxon>Halobacillus</taxon>
    </lineage>
</organism>
<protein>
    <recommendedName>
        <fullName evidence="1">VOC domain-containing protein</fullName>
    </recommendedName>
</protein>
<evidence type="ECO:0000313" key="3">
    <source>
        <dbReference type="Proteomes" id="UP000198897"/>
    </source>
</evidence>
<dbReference type="PROSITE" id="PS51819">
    <property type="entry name" value="VOC"/>
    <property type="match status" value="1"/>
</dbReference>
<reference evidence="3" key="1">
    <citation type="submission" date="2016-10" db="EMBL/GenBank/DDBJ databases">
        <authorList>
            <person name="Varghese N."/>
            <person name="Submissions S."/>
        </authorList>
    </citation>
    <scope>NUCLEOTIDE SEQUENCE [LARGE SCALE GENOMIC DNA]</scope>
    <source>
        <strain evidence="3">FP5</strain>
    </source>
</reference>
<gene>
    <name evidence="2" type="ORF">SAMN05216353_10259</name>
</gene>
<sequence length="122" mass="13872">MASSPINQHVNTVFIPVENIKKAKEWYENVLGIKGEEVQFGHLFVADMNGTDLVFDEMPMWRGENGELPTLNVPAIQFSSNDIHASYQLLKEQGVELVTEVMHDHFFVFKDPDGNMLMVCQC</sequence>
<proteinExistence type="predicted"/>
<dbReference type="InterPro" id="IPR037523">
    <property type="entry name" value="VOC_core"/>
</dbReference>
<dbReference type="Gene3D" id="3.10.180.10">
    <property type="entry name" value="2,3-Dihydroxybiphenyl 1,2-Dioxygenase, domain 1"/>
    <property type="match status" value="1"/>
</dbReference>
<feature type="domain" description="VOC" evidence="1">
    <location>
        <begin position="9"/>
        <end position="122"/>
    </location>
</feature>
<dbReference type="EMBL" id="FOOG01000002">
    <property type="protein sequence ID" value="SFF57382.1"/>
    <property type="molecule type" value="Genomic_DNA"/>
</dbReference>
<keyword evidence="3" id="KW-1185">Reference proteome</keyword>
<dbReference type="OrthoDB" id="2354281at2"/>
<name>A0A1I2JRI4_9BACI</name>
<dbReference type="SUPFAM" id="SSF54593">
    <property type="entry name" value="Glyoxalase/Bleomycin resistance protein/Dihydroxybiphenyl dioxygenase"/>
    <property type="match status" value="1"/>
</dbReference>
<dbReference type="RefSeq" id="WP_089749550.1">
    <property type="nucleotide sequence ID" value="NZ_FOOG01000002.1"/>
</dbReference>